<feature type="region of interest" description="Disordered" evidence="5">
    <location>
        <begin position="539"/>
        <end position="583"/>
    </location>
</feature>
<dbReference type="PROSITE" id="PS51293">
    <property type="entry name" value="SANT"/>
    <property type="match status" value="1"/>
</dbReference>
<evidence type="ECO:0000256" key="2">
    <source>
        <dbReference type="ARBA" id="ARBA00023015"/>
    </source>
</evidence>
<dbReference type="PANTHER" id="PTHR13859">
    <property type="entry name" value="ATROPHIN-RELATED"/>
    <property type="match status" value="1"/>
</dbReference>
<reference evidence="7" key="1">
    <citation type="journal article" date="2023" name="Plant J.">
        <title>The genome of the king protea, Protea cynaroides.</title>
        <authorList>
            <person name="Chang J."/>
            <person name="Duong T.A."/>
            <person name="Schoeman C."/>
            <person name="Ma X."/>
            <person name="Roodt D."/>
            <person name="Barker N."/>
            <person name="Li Z."/>
            <person name="Van de Peer Y."/>
            <person name="Mizrachi E."/>
        </authorList>
    </citation>
    <scope>NUCLEOTIDE SEQUENCE</scope>
    <source>
        <tissue evidence="7">Young leaves</tissue>
    </source>
</reference>
<evidence type="ECO:0000256" key="1">
    <source>
        <dbReference type="ARBA" id="ARBA00004123"/>
    </source>
</evidence>
<comment type="subcellular location">
    <subcellularLocation>
        <location evidence="1">Nucleus</location>
    </subcellularLocation>
</comment>
<evidence type="ECO:0000313" key="7">
    <source>
        <dbReference type="EMBL" id="KAJ4967922.1"/>
    </source>
</evidence>
<feature type="compositionally biased region" description="Basic and acidic residues" evidence="5">
    <location>
        <begin position="546"/>
        <end position="567"/>
    </location>
</feature>
<sequence length="906" mass="101004">MEMDSAELNLECIEETSSDQLLASGSPEINGIFGDPQVDPRIGDQYQVEIPPMIEESDSLQVIKKPTDAEEVVDVTNSFLMGLPIPIMWIHDKLANVKCESLECLGDPDSAMDLNESIKSENNKEDQIISNNGDLKLESLNVAPKYGKGVGPSESLESTTVVSKQMAVELPMVQKKNSNLDKMHGDRTYCPVPGSLGASWSDIEKESFVLGLYIFGKNLIQLQRFMGSKEMGDILSFYYGEFYRSDGHHKWSECRKIRSRRCIHGQRIFTGWRQQELLSRLLPHVSEECQNTLREVSRTFGEGKFSLEEYVSTLKTTVGMNMLIEAVGIGKGKQDLTGIMMEPPKSNQVIPTRPEIPMGKACSSLTSEEIIKFLTGDFRLSKARSNDLFWEAVWPRLLARGWHSEQPKSHGCAGSKNALVFLVPGVKKFSRRKLMKGNHYFDSVSDVLNKVASDPRLLELEVEAIKSGGKEEFRWDSEPKLDQDGSSDRQCHRYLRPRLSNCKSELMRFTVVDTSLVHEEPPLKVRQLRSIPVDTTKTSIPTNIYREPEGHSSEKNVGDPDPAHEQGDANTSSPPNVMFNRQTHSDTSNCIKLVMPIYSQDPSNGPSDNHENSYHNIEKQPRKTKCQLSKTANGPDPSSGTSDNHENSYPNTEKQPRKSRCQFSQRVVKPSQLYHAPVTKRRRLTACSHSETDRRRNSFSVAPVQKQKRPSFLSGSPDASDTIVSQVGQSLEKVPSTSYSAKGSQDESSEGILSGNGFGELPKEKHHPRPLIDLNLPHAPPCFETNEPFTEEVDTQDEPSAKRSLLPSETSQEPEDSEALRTNDAKQQPTVNARRQSTRNRPLTTKALEALACGFLNTKRKKRDAEALSLDTSIPRASRRARGKVGVTGNWGIGDGVMDTNCSNGG</sequence>
<dbReference type="Pfam" id="PF24662">
    <property type="entry name" value="DUF7650"/>
    <property type="match status" value="1"/>
</dbReference>
<dbReference type="Proteomes" id="UP001141806">
    <property type="component" value="Unassembled WGS sequence"/>
</dbReference>
<evidence type="ECO:0000259" key="6">
    <source>
        <dbReference type="PROSITE" id="PS51293"/>
    </source>
</evidence>
<keyword evidence="3" id="KW-0804">Transcription</keyword>
<evidence type="ECO:0000256" key="5">
    <source>
        <dbReference type="SAM" id="MobiDB-lite"/>
    </source>
</evidence>
<feature type="domain" description="SANT" evidence="6">
    <location>
        <begin position="195"/>
        <end position="247"/>
    </location>
</feature>
<protein>
    <recommendedName>
        <fullName evidence="6">SANT domain-containing protein</fullName>
    </recommendedName>
</protein>
<name>A0A9Q0KCF5_9MAGN</name>
<keyword evidence="4" id="KW-0539">Nucleus</keyword>
<feature type="compositionally biased region" description="Polar residues" evidence="5">
    <location>
        <begin position="568"/>
        <end position="583"/>
    </location>
</feature>
<feature type="compositionally biased region" description="Polar residues" evidence="5">
    <location>
        <begin position="626"/>
        <end position="653"/>
    </location>
</feature>
<feature type="region of interest" description="Disordered" evidence="5">
    <location>
        <begin position="597"/>
        <end position="843"/>
    </location>
</feature>
<dbReference type="EMBL" id="JAMYWD010000006">
    <property type="protein sequence ID" value="KAJ4967922.1"/>
    <property type="molecule type" value="Genomic_DNA"/>
</dbReference>
<evidence type="ECO:0000313" key="8">
    <source>
        <dbReference type="Proteomes" id="UP001141806"/>
    </source>
</evidence>
<dbReference type="OrthoDB" id="1634742at2759"/>
<dbReference type="PANTHER" id="PTHR13859:SF11">
    <property type="entry name" value="GRUNGE, ISOFORM J"/>
    <property type="match status" value="1"/>
</dbReference>
<keyword evidence="8" id="KW-1185">Reference proteome</keyword>
<dbReference type="GO" id="GO:0003714">
    <property type="term" value="F:transcription corepressor activity"/>
    <property type="evidence" value="ECO:0007669"/>
    <property type="project" value="TreeGrafter"/>
</dbReference>
<feature type="compositionally biased region" description="Basic and acidic residues" evidence="5">
    <location>
        <begin position="608"/>
        <end position="621"/>
    </location>
</feature>
<accession>A0A9Q0KCF5</accession>
<dbReference type="GO" id="GO:0005634">
    <property type="term" value="C:nucleus"/>
    <property type="evidence" value="ECO:0007669"/>
    <property type="project" value="UniProtKB-SubCell"/>
</dbReference>
<dbReference type="InterPro" id="IPR057712">
    <property type="entry name" value="DUF7952"/>
</dbReference>
<dbReference type="Pfam" id="PF25826">
    <property type="entry name" value="DUF7952"/>
    <property type="match status" value="1"/>
</dbReference>
<dbReference type="InterPro" id="IPR017884">
    <property type="entry name" value="SANT_dom"/>
</dbReference>
<dbReference type="FunFam" id="1.10.10.60:FF:000374">
    <property type="entry name" value="Arginine-glutamic acid dipeptide repeat protein"/>
    <property type="match status" value="1"/>
</dbReference>
<evidence type="ECO:0000256" key="4">
    <source>
        <dbReference type="ARBA" id="ARBA00023242"/>
    </source>
</evidence>
<evidence type="ECO:0000256" key="3">
    <source>
        <dbReference type="ARBA" id="ARBA00023163"/>
    </source>
</evidence>
<comment type="caution">
    <text evidence="7">The sequence shown here is derived from an EMBL/GenBank/DDBJ whole genome shotgun (WGS) entry which is preliminary data.</text>
</comment>
<gene>
    <name evidence="7" type="ORF">NE237_014623</name>
</gene>
<feature type="compositionally biased region" description="Polar residues" evidence="5">
    <location>
        <begin position="825"/>
        <end position="843"/>
    </location>
</feature>
<feature type="compositionally biased region" description="Polar residues" evidence="5">
    <location>
        <begin position="713"/>
        <end position="743"/>
    </location>
</feature>
<organism evidence="7 8">
    <name type="scientific">Protea cynaroides</name>
    <dbReference type="NCBI Taxonomy" id="273540"/>
    <lineage>
        <taxon>Eukaryota</taxon>
        <taxon>Viridiplantae</taxon>
        <taxon>Streptophyta</taxon>
        <taxon>Embryophyta</taxon>
        <taxon>Tracheophyta</taxon>
        <taxon>Spermatophyta</taxon>
        <taxon>Magnoliopsida</taxon>
        <taxon>Proteales</taxon>
        <taxon>Proteaceae</taxon>
        <taxon>Protea</taxon>
    </lineage>
</organism>
<dbReference type="SUPFAM" id="SSF46689">
    <property type="entry name" value="Homeodomain-like"/>
    <property type="match status" value="1"/>
</dbReference>
<dbReference type="InterPro" id="IPR009057">
    <property type="entry name" value="Homeodomain-like_sf"/>
</dbReference>
<keyword evidence="2" id="KW-0805">Transcription regulation</keyword>
<proteinExistence type="predicted"/>
<dbReference type="AlphaFoldDB" id="A0A9Q0KCF5"/>
<dbReference type="InterPro" id="IPR056067">
    <property type="entry name" value="DUF7650"/>
</dbReference>